<dbReference type="KEGG" id="ngr:NAEGRDRAFT_79005"/>
<evidence type="ECO:0000256" key="4">
    <source>
        <dbReference type="ARBA" id="ARBA00022989"/>
    </source>
</evidence>
<feature type="transmembrane region" description="Helical" evidence="7">
    <location>
        <begin position="534"/>
        <end position="558"/>
    </location>
</feature>
<feature type="transmembrane region" description="Helical" evidence="7">
    <location>
        <begin position="465"/>
        <end position="484"/>
    </location>
</feature>
<feature type="compositionally biased region" description="Basic and acidic residues" evidence="6">
    <location>
        <begin position="637"/>
        <end position="646"/>
    </location>
</feature>
<dbReference type="GO" id="GO:1990961">
    <property type="term" value="P:xenobiotic detoxification by transmembrane export across the plasma membrane"/>
    <property type="evidence" value="ECO:0007669"/>
    <property type="project" value="InterPro"/>
</dbReference>
<feature type="transmembrane region" description="Helical" evidence="7">
    <location>
        <begin position="499"/>
        <end position="522"/>
    </location>
</feature>
<dbReference type="OrthoDB" id="2126698at2759"/>
<dbReference type="InterPro" id="IPR045069">
    <property type="entry name" value="MATE_euk"/>
</dbReference>
<evidence type="ECO:0000313" key="9">
    <source>
        <dbReference type="Proteomes" id="UP000006671"/>
    </source>
</evidence>
<dbReference type="InterPro" id="IPR002528">
    <property type="entry name" value="MATE_fam"/>
</dbReference>
<evidence type="ECO:0000256" key="5">
    <source>
        <dbReference type="ARBA" id="ARBA00023136"/>
    </source>
</evidence>
<accession>D2V8J3</accession>
<feature type="transmembrane region" description="Helical" evidence="7">
    <location>
        <begin position="281"/>
        <end position="300"/>
    </location>
</feature>
<feature type="region of interest" description="Disordered" evidence="6">
    <location>
        <begin position="1"/>
        <end position="29"/>
    </location>
</feature>
<evidence type="ECO:0000313" key="8">
    <source>
        <dbReference type="EMBL" id="EFC46695.1"/>
    </source>
</evidence>
<feature type="transmembrane region" description="Helical" evidence="7">
    <location>
        <begin position="309"/>
        <end position="332"/>
    </location>
</feature>
<dbReference type="EMBL" id="GG738857">
    <property type="protein sequence ID" value="EFC46695.1"/>
    <property type="molecule type" value="Genomic_DNA"/>
</dbReference>
<reference evidence="8 9" key="1">
    <citation type="journal article" date="2010" name="Cell">
        <title>The genome of Naegleria gruberi illuminates early eukaryotic versatility.</title>
        <authorList>
            <person name="Fritz-Laylin L.K."/>
            <person name="Prochnik S.E."/>
            <person name="Ginger M.L."/>
            <person name="Dacks J.B."/>
            <person name="Carpenter M.L."/>
            <person name="Field M.C."/>
            <person name="Kuo A."/>
            <person name="Paredez A."/>
            <person name="Chapman J."/>
            <person name="Pham J."/>
            <person name="Shu S."/>
            <person name="Neupane R."/>
            <person name="Cipriano M."/>
            <person name="Mancuso J."/>
            <person name="Tu H."/>
            <person name="Salamov A."/>
            <person name="Lindquist E."/>
            <person name="Shapiro H."/>
            <person name="Lucas S."/>
            <person name="Grigoriev I.V."/>
            <person name="Cande W.Z."/>
            <person name="Fulton C."/>
            <person name="Rokhsar D.S."/>
            <person name="Dawson S.C."/>
        </authorList>
    </citation>
    <scope>NUCLEOTIDE SEQUENCE [LARGE SCALE GENOMIC DNA]</scope>
    <source>
        <strain evidence="8 9">NEG-M</strain>
    </source>
</reference>
<dbReference type="PANTHER" id="PTHR11206">
    <property type="entry name" value="MULTIDRUG RESISTANCE PROTEIN"/>
    <property type="match status" value="1"/>
</dbReference>
<proteinExistence type="inferred from homology"/>
<keyword evidence="9" id="KW-1185">Reference proteome</keyword>
<comment type="subcellular location">
    <subcellularLocation>
        <location evidence="1">Membrane</location>
        <topology evidence="1">Multi-pass membrane protein</topology>
    </subcellularLocation>
</comment>
<dbReference type="GeneID" id="8860020"/>
<organism evidence="9">
    <name type="scientific">Naegleria gruberi</name>
    <name type="common">Amoeba</name>
    <dbReference type="NCBI Taxonomy" id="5762"/>
    <lineage>
        <taxon>Eukaryota</taxon>
        <taxon>Discoba</taxon>
        <taxon>Heterolobosea</taxon>
        <taxon>Tetramitia</taxon>
        <taxon>Eutetramitia</taxon>
        <taxon>Vahlkampfiidae</taxon>
        <taxon>Naegleria</taxon>
    </lineage>
</organism>
<evidence type="ECO:0000256" key="1">
    <source>
        <dbReference type="ARBA" id="ARBA00004141"/>
    </source>
</evidence>
<dbReference type="AlphaFoldDB" id="D2V8J3"/>
<dbReference type="GO" id="GO:0016020">
    <property type="term" value="C:membrane"/>
    <property type="evidence" value="ECO:0007669"/>
    <property type="project" value="UniProtKB-SubCell"/>
</dbReference>
<keyword evidence="3 7" id="KW-0812">Transmembrane</keyword>
<evidence type="ECO:0000256" key="2">
    <source>
        <dbReference type="ARBA" id="ARBA00010199"/>
    </source>
</evidence>
<dbReference type="RefSeq" id="XP_002679439.1">
    <property type="nucleotide sequence ID" value="XM_002679393.1"/>
</dbReference>
<dbReference type="eggNOG" id="KOG1347">
    <property type="taxonomic scope" value="Eukaryota"/>
</dbReference>
<feature type="transmembrane region" description="Helical" evidence="7">
    <location>
        <begin position="564"/>
        <end position="585"/>
    </location>
</feature>
<evidence type="ECO:0000256" key="7">
    <source>
        <dbReference type="SAM" id="Phobius"/>
    </source>
</evidence>
<dbReference type="Pfam" id="PF01554">
    <property type="entry name" value="MatE"/>
    <property type="match status" value="2"/>
</dbReference>
<sequence>MVKKRISNKNEEKDDLLDANSGEDAITSESSTIASAVSSTMQQQQVDNNNMHHRKLALEEDESCNTNSHHHANDYSKQVVEDSEQEGTLNAQGVNDETDHAQVAISNNQIQNEVTSNEVNIPDGMTRKQRIINHLKMGKNELIQVLKLCWPAVVMNVCFQLLGLESLSFIGHITLEDNEIPGITKDKVGELYMAAASLGNSFFFCLGFVIVGLIHGQDTLVSQAVGAKNFIRAGHVLARSLLTILLCSIPICVALCFANYSLYWMNQEKVLVDLVGNYLRILTPGMIPFVVCEALSLYLIAQNILMPNVIIWIISVIINFGLNWLLVFGFGFDSLGFVGAPVALTITRYIMLVMYIVFIYFKGYMKETWKGFIDIKAVFKWDGFKEYLKLALPGSVMLAAEVWGFELSTITSSFLGPTALASHSIVLNICALTFMVPLSIATATAIKIGQYMGGREPIKAKYTSYASMVFSGLFMFCSGTTLAICREWIPQIYTQDADIIYNASIIFPLCALFQFFDGVQAIAGATIRGVGKQIVGAASTLIAYYIIGLPIGAVLAFVAGWGLVGIWSGLAIALFSVFVGMLLFIRFRINWEKEAEVAYNRATTKTSEGSSSVELEATAADESTTSNKMMTTQVELEEGRVDEENKAVVIDGQAEDSSVSPSLEEDEDYSRVNSRVNLLQSTSTVALEDEE</sequence>
<dbReference type="STRING" id="5762.D2V8J3"/>
<dbReference type="Proteomes" id="UP000006671">
    <property type="component" value="Unassembled WGS sequence"/>
</dbReference>
<dbReference type="InParanoid" id="D2V8J3"/>
<feature type="transmembrane region" description="Helical" evidence="7">
    <location>
        <begin position="338"/>
        <end position="361"/>
    </location>
</feature>
<feature type="transmembrane region" description="Helical" evidence="7">
    <location>
        <begin position="236"/>
        <end position="261"/>
    </location>
</feature>
<name>D2V8J3_NAEGR</name>
<dbReference type="GO" id="GO:0042910">
    <property type="term" value="F:xenobiotic transmembrane transporter activity"/>
    <property type="evidence" value="ECO:0007669"/>
    <property type="project" value="InterPro"/>
</dbReference>
<feature type="region of interest" description="Disordered" evidence="6">
    <location>
        <begin position="636"/>
        <end position="675"/>
    </location>
</feature>
<gene>
    <name evidence="8" type="ORF">NAEGRDRAFT_79005</name>
</gene>
<feature type="transmembrane region" description="Helical" evidence="7">
    <location>
        <begin position="425"/>
        <end position="445"/>
    </location>
</feature>
<comment type="similarity">
    <text evidence="2">Belongs to the multi antimicrobial extrusion (MATE) (TC 2.A.66.1) family.</text>
</comment>
<dbReference type="CDD" id="cd13132">
    <property type="entry name" value="MATE_eukaryotic"/>
    <property type="match status" value="1"/>
</dbReference>
<dbReference type="GO" id="GO:0015297">
    <property type="term" value="F:antiporter activity"/>
    <property type="evidence" value="ECO:0007669"/>
    <property type="project" value="InterPro"/>
</dbReference>
<dbReference type="VEuPathDB" id="AmoebaDB:NAEGRDRAFT_79005"/>
<feature type="transmembrane region" description="Helical" evidence="7">
    <location>
        <begin position="191"/>
        <end position="215"/>
    </location>
</feature>
<evidence type="ECO:0000256" key="6">
    <source>
        <dbReference type="SAM" id="MobiDB-lite"/>
    </source>
</evidence>
<dbReference type="NCBIfam" id="TIGR00797">
    <property type="entry name" value="matE"/>
    <property type="match status" value="1"/>
</dbReference>
<keyword evidence="5 7" id="KW-0472">Membrane</keyword>
<keyword evidence="4 7" id="KW-1133">Transmembrane helix</keyword>
<evidence type="ECO:0000256" key="3">
    <source>
        <dbReference type="ARBA" id="ARBA00022692"/>
    </source>
</evidence>
<dbReference type="FunCoup" id="D2V8J3">
    <property type="interactions" value="87"/>
</dbReference>
<protein>
    <submittedName>
        <fullName evidence="8">Uncharacterized protein</fullName>
    </submittedName>
</protein>